<keyword evidence="2" id="KW-0067">ATP-binding</keyword>
<dbReference type="GO" id="GO:0015421">
    <property type="term" value="F:ABC-type oligopeptide transporter activity"/>
    <property type="evidence" value="ECO:0007669"/>
    <property type="project" value="TreeGrafter"/>
</dbReference>
<sequence length="190" mass="21178">MNQGAILVDGVDVREMRRHDLRQFFGMVLQDAWLFQGTIKENIAYGKPDATDEEIIRAASAASAHHFIQTLPDAYDMVINEDASNISQGQRQLITIARAILADAPILILDEATSAVDTRTEVLIQRAMNTLMEGHTSFIIAHRLSTIRDADLILVLVQGNVVEQGTHQELLARGGFYAELYQSQFEREAV</sequence>
<protein>
    <submittedName>
        <fullName evidence="2">Putative ABC transporter ATP-binding protein</fullName>
    </submittedName>
</protein>
<comment type="caution">
    <text evidence="2">The sequence shown here is derived from an EMBL/GenBank/DDBJ whole genome shotgun (WGS) entry which is preliminary data.</text>
</comment>
<feature type="domain" description="ABC transporter" evidence="1">
    <location>
        <begin position="1"/>
        <end position="183"/>
    </location>
</feature>
<dbReference type="Gene3D" id="3.40.50.300">
    <property type="entry name" value="P-loop containing nucleotide triphosphate hydrolases"/>
    <property type="match status" value="1"/>
</dbReference>
<dbReference type="AlphaFoldDB" id="A0A645HSB1"/>
<dbReference type="Pfam" id="PF00005">
    <property type="entry name" value="ABC_tran"/>
    <property type="match status" value="1"/>
</dbReference>
<dbReference type="PROSITE" id="PS00211">
    <property type="entry name" value="ABC_TRANSPORTER_1"/>
    <property type="match status" value="1"/>
</dbReference>
<dbReference type="PANTHER" id="PTHR43394:SF1">
    <property type="entry name" value="ATP-BINDING CASSETTE SUB-FAMILY B MEMBER 10, MITOCHONDRIAL"/>
    <property type="match status" value="1"/>
</dbReference>
<dbReference type="GO" id="GO:0090374">
    <property type="term" value="P:oligopeptide export from mitochondrion"/>
    <property type="evidence" value="ECO:0007669"/>
    <property type="project" value="TreeGrafter"/>
</dbReference>
<dbReference type="GO" id="GO:0005743">
    <property type="term" value="C:mitochondrial inner membrane"/>
    <property type="evidence" value="ECO:0007669"/>
    <property type="project" value="TreeGrafter"/>
</dbReference>
<dbReference type="PANTHER" id="PTHR43394">
    <property type="entry name" value="ATP-DEPENDENT PERMEASE MDL1, MITOCHONDRIAL"/>
    <property type="match status" value="1"/>
</dbReference>
<dbReference type="EMBL" id="VSSQ01098976">
    <property type="protein sequence ID" value="MPN41730.1"/>
    <property type="molecule type" value="Genomic_DNA"/>
</dbReference>
<organism evidence="2">
    <name type="scientific">bioreactor metagenome</name>
    <dbReference type="NCBI Taxonomy" id="1076179"/>
    <lineage>
        <taxon>unclassified sequences</taxon>
        <taxon>metagenomes</taxon>
        <taxon>ecological metagenomes</taxon>
    </lineage>
</organism>
<dbReference type="InterPro" id="IPR039421">
    <property type="entry name" value="Type_1_exporter"/>
</dbReference>
<dbReference type="GO" id="GO:0016887">
    <property type="term" value="F:ATP hydrolysis activity"/>
    <property type="evidence" value="ECO:0007669"/>
    <property type="project" value="InterPro"/>
</dbReference>
<proteinExistence type="predicted"/>
<dbReference type="PROSITE" id="PS50893">
    <property type="entry name" value="ABC_TRANSPORTER_2"/>
    <property type="match status" value="1"/>
</dbReference>
<reference evidence="2" key="1">
    <citation type="submission" date="2019-08" db="EMBL/GenBank/DDBJ databases">
        <authorList>
            <person name="Kucharzyk K."/>
            <person name="Murdoch R.W."/>
            <person name="Higgins S."/>
            <person name="Loffler F."/>
        </authorList>
    </citation>
    <scope>NUCLEOTIDE SEQUENCE</scope>
</reference>
<name>A0A645HSB1_9ZZZZ</name>
<gene>
    <name evidence="2" type="ORF">SDC9_189285</name>
</gene>
<dbReference type="InterPro" id="IPR003439">
    <property type="entry name" value="ABC_transporter-like_ATP-bd"/>
</dbReference>
<dbReference type="SUPFAM" id="SSF52540">
    <property type="entry name" value="P-loop containing nucleoside triphosphate hydrolases"/>
    <property type="match status" value="1"/>
</dbReference>
<evidence type="ECO:0000259" key="1">
    <source>
        <dbReference type="PROSITE" id="PS50893"/>
    </source>
</evidence>
<dbReference type="GO" id="GO:0005524">
    <property type="term" value="F:ATP binding"/>
    <property type="evidence" value="ECO:0007669"/>
    <property type="project" value="UniProtKB-KW"/>
</dbReference>
<dbReference type="InterPro" id="IPR017871">
    <property type="entry name" value="ABC_transporter-like_CS"/>
</dbReference>
<keyword evidence="2" id="KW-0547">Nucleotide-binding</keyword>
<accession>A0A645HSB1</accession>
<evidence type="ECO:0000313" key="2">
    <source>
        <dbReference type="EMBL" id="MPN41730.1"/>
    </source>
</evidence>
<dbReference type="InterPro" id="IPR027417">
    <property type="entry name" value="P-loop_NTPase"/>
</dbReference>